<feature type="transmembrane region" description="Helical" evidence="1">
    <location>
        <begin position="605"/>
        <end position="628"/>
    </location>
</feature>
<protein>
    <recommendedName>
        <fullName evidence="4">IBR domain containing protein</fullName>
    </recommendedName>
</protein>
<accession>A0A7G2C1V3</accession>
<dbReference type="VEuPathDB" id="TriTrypDB:ADEAN_000105900"/>
<evidence type="ECO:0008006" key="4">
    <source>
        <dbReference type="Google" id="ProtNLM"/>
    </source>
</evidence>
<sequence>MSAEGTEAKCSCSAVSNLAVFQDIQSQKVCPWLYFHKTVTSHHEEQPLFNRRSSSQTKTYGLSAYFEGYLEYLRWRGSEEQAEELEMFVEMLSWSGVFWRYEADGNISIRTTLTSGRDERYSELDVMFTLPQRYPDPGFSVDVTVLGGDSSATFLLHAAEELQSLATVMAESGAPILNALISAGIELVAACPETVKSNTRGVCPACTREMRRAKVNPTPVPVKREEVGWTCINCGGPAYFIPNLVYVDFKTRNPILPDHAAVLQPYTSAVECCSFCFDDEVSSYVSLSCGCWTCLSCFNTLCEVAIGERKFVQTSFPTRSQYPYPGSAASKTRLEYLSCPKYTHEEENVIIYGKESYPFVSSEYRFGGQTRILGVGIPCPNHTKDIRALRRAQEEANVDEEGNLVRQTLDQLLAPSNMEQWVIFSPLLFSLLPTRTMRLYNFLSMEYALNSVQGAFICPLPTCKSTPYLSSHSGSHPYCPYCGHFFCLECKKTNCECGKGGVLQETNVLANPYILKAFAAKEKPKWKPEIDVGCATVSVFAVLHVDQYTVELPLDGNWYIRLNDYILENAFYLPGKVGPLFKEELFMCVFQGVLLDPTLSLRDQFVYGGAIIFLVPAFTLGGNVGSILRYLEKIGSSVAVEAKGGREDESKICPICTKPVVHYINHGCHIIYSCHANEAQAEWCYVCRSISHQHQCPKHCPLFCKYTATVKNGKISVKTDGCSCPLCSTCKPMRPCAQCMGCPACDLRVKK</sequence>
<dbReference type="AlphaFoldDB" id="A0A7G2C1V3"/>
<keyword evidence="3" id="KW-1185">Reference proteome</keyword>
<evidence type="ECO:0000313" key="2">
    <source>
        <dbReference type="EMBL" id="CAD2213616.1"/>
    </source>
</evidence>
<keyword evidence="1" id="KW-1133">Transmembrane helix</keyword>
<proteinExistence type="predicted"/>
<keyword evidence="1" id="KW-0472">Membrane</keyword>
<gene>
    <name evidence="2" type="ORF">ADEAN_000105900</name>
</gene>
<evidence type="ECO:0000313" key="3">
    <source>
        <dbReference type="Proteomes" id="UP000515908"/>
    </source>
</evidence>
<organism evidence="2 3">
    <name type="scientific">Angomonas deanei</name>
    <dbReference type="NCBI Taxonomy" id="59799"/>
    <lineage>
        <taxon>Eukaryota</taxon>
        <taxon>Discoba</taxon>
        <taxon>Euglenozoa</taxon>
        <taxon>Kinetoplastea</taxon>
        <taxon>Metakinetoplastina</taxon>
        <taxon>Trypanosomatida</taxon>
        <taxon>Trypanosomatidae</taxon>
        <taxon>Strigomonadinae</taxon>
        <taxon>Angomonas</taxon>
    </lineage>
</organism>
<evidence type="ECO:0000256" key="1">
    <source>
        <dbReference type="SAM" id="Phobius"/>
    </source>
</evidence>
<dbReference type="EMBL" id="LR877146">
    <property type="protein sequence ID" value="CAD2213616.1"/>
    <property type="molecule type" value="Genomic_DNA"/>
</dbReference>
<keyword evidence="1" id="KW-0812">Transmembrane</keyword>
<reference evidence="2 3" key="1">
    <citation type="submission" date="2020-08" db="EMBL/GenBank/DDBJ databases">
        <authorList>
            <person name="Newling K."/>
            <person name="Davey J."/>
            <person name="Forrester S."/>
        </authorList>
    </citation>
    <scope>NUCLEOTIDE SEQUENCE [LARGE SCALE GENOMIC DNA]</scope>
    <source>
        <strain evidence="3">Crithidia deanei Carvalho (ATCC PRA-265)</strain>
    </source>
</reference>
<name>A0A7G2C1V3_9TRYP</name>
<dbReference type="Proteomes" id="UP000515908">
    <property type="component" value="Chromosome 02"/>
</dbReference>